<dbReference type="RefSeq" id="XP_013757790.1">
    <property type="nucleotide sequence ID" value="XM_013902336.1"/>
</dbReference>
<feature type="transmembrane region" description="Helical" evidence="6">
    <location>
        <begin position="147"/>
        <end position="166"/>
    </location>
</feature>
<keyword evidence="5" id="KW-0479">Metal-binding</keyword>
<dbReference type="OrthoDB" id="529367at2759"/>
<keyword evidence="4 6" id="KW-0472">Membrane</keyword>
<dbReference type="GO" id="GO:0046872">
    <property type="term" value="F:metal ion binding"/>
    <property type="evidence" value="ECO:0007669"/>
    <property type="project" value="UniProtKB-KW"/>
</dbReference>
<dbReference type="GeneID" id="25564792"/>
<keyword evidence="3 6" id="KW-1133">Transmembrane helix</keyword>
<accession>A0A0L0DAV1</accession>
<dbReference type="InterPro" id="IPR004254">
    <property type="entry name" value="AdipoR/HlyIII-related"/>
</dbReference>
<evidence type="ECO:0000256" key="5">
    <source>
        <dbReference type="PIRSR" id="PIRSR604254-1"/>
    </source>
</evidence>
<sequence>MTLRERNGSKAADEVVVDNIHIKTGFSVFRTHASCLQTLIKVNNETLNVYTVVIFGIVPLLVLLANAAATPAFYTTASLHPGVFVAGVCLALVNCLATITYHLFCQIPMWYHFWSAVDLFGIAVALIAYALGLIAVDYPYPFLPRPAHHAAMILTAVCLVMGMAVARYRVHIARESPVALLVANVGVGIFVTLPAFVSLRGGSSRRAA</sequence>
<dbReference type="PANTHER" id="PTHR20855:SF136">
    <property type="match status" value="1"/>
</dbReference>
<feature type="transmembrane region" description="Helical" evidence="6">
    <location>
        <begin position="47"/>
        <end position="69"/>
    </location>
</feature>
<comment type="subcellular location">
    <subcellularLocation>
        <location evidence="1">Membrane</location>
        <topology evidence="1">Multi-pass membrane protein</topology>
    </subcellularLocation>
</comment>
<evidence type="ECO:0000256" key="1">
    <source>
        <dbReference type="ARBA" id="ARBA00004141"/>
    </source>
</evidence>
<feature type="transmembrane region" description="Helical" evidence="6">
    <location>
        <begin position="178"/>
        <end position="197"/>
    </location>
</feature>
<dbReference type="Proteomes" id="UP000054408">
    <property type="component" value="Unassembled WGS sequence"/>
</dbReference>
<evidence type="ECO:0000256" key="6">
    <source>
        <dbReference type="SAM" id="Phobius"/>
    </source>
</evidence>
<proteinExistence type="predicted"/>
<protein>
    <submittedName>
        <fullName evidence="7">Uncharacterized protein</fullName>
    </submittedName>
</protein>
<evidence type="ECO:0000313" key="8">
    <source>
        <dbReference type="Proteomes" id="UP000054408"/>
    </source>
</evidence>
<keyword evidence="5" id="KW-0862">Zinc</keyword>
<keyword evidence="8" id="KW-1185">Reference proteome</keyword>
<feature type="transmembrane region" description="Helical" evidence="6">
    <location>
        <begin position="81"/>
        <end position="104"/>
    </location>
</feature>
<evidence type="ECO:0000256" key="3">
    <source>
        <dbReference type="ARBA" id="ARBA00022989"/>
    </source>
</evidence>
<dbReference type="EMBL" id="GL349455">
    <property type="protein sequence ID" value="KNC49365.1"/>
    <property type="molecule type" value="Genomic_DNA"/>
</dbReference>
<evidence type="ECO:0000256" key="4">
    <source>
        <dbReference type="ARBA" id="ARBA00023136"/>
    </source>
</evidence>
<feature type="binding site" evidence="5">
    <location>
        <position position="102"/>
    </location>
    <ligand>
        <name>Zn(2+)</name>
        <dbReference type="ChEBI" id="CHEBI:29105"/>
    </ligand>
</feature>
<evidence type="ECO:0000313" key="7">
    <source>
        <dbReference type="EMBL" id="KNC49365.1"/>
    </source>
</evidence>
<dbReference type="AlphaFoldDB" id="A0A0L0DAV1"/>
<gene>
    <name evidence="7" type="ORF">AMSG_05363</name>
</gene>
<dbReference type="GO" id="GO:0016020">
    <property type="term" value="C:membrane"/>
    <property type="evidence" value="ECO:0007669"/>
    <property type="project" value="UniProtKB-SubCell"/>
</dbReference>
<keyword evidence="2 6" id="KW-0812">Transmembrane</keyword>
<evidence type="ECO:0000256" key="2">
    <source>
        <dbReference type="ARBA" id="ARBA00022692"/>
    </source>
</evidence>
<feature type="transmembrane region" description="Helical" evidence="6">
    <location>
        <begin position="116"/>
        <end position="135"/>
    </location>
</feature>
<dbReference type="PANTHER" id="PTHR20855">
    <property type="entry name" value="ADIPOR/PROGESTIN RECEPTOR-RELATED"/>
    <property type="match status" value="1"/>
</dbReference>
<reference evidence="7 8" key="1">
    <citation type="submission" date="2010-05" db="EMBL/GenBank/DDBJ databases">
        <title>The Genome Sequence of Thecamonas trahens ATCC 50062.</title>
        <authorList>
            <consortium name="The Broad Institute Genome Sequencing Platform"/>
            <person name="Russ C."/>
            <person name="Cuomo C."/>
            <person name="Shea T."/>
            <person name="Young S.K."/>
            <person name="Zeng Q."/>
            <person name="Koehrsen M."/>
            <person name="Haas B."/>
            <person name="Borodovsky M."/>
            <person name="Guigo R."/>
            <person name="Alvarado L."/>
            <person name="Berlin A."/>
            <person name="Bochicchio J."/>
            <person name="Borenstein D."/>
            <person name="Chapman S."/>
            <person name="Chen Z."/>
            <person name="Freedman E."/>
            <person name="Gellesch M."/>
            <person name="Goldberg J."/>
            <person name="Griggs A."/>
            <person name="Gujja S."/>
            <person name="Heilman E."/>
            <person name="Heiman D."/>
            <person name="Hepburn T."/>
            <person name="Howarth C."/>
            <person name="Jen D."/>
            <person name="Larson L."/>
            <person name="Mehta T."/>
            <person name="Park D."/>
            <person name="Pearson M."/>
            <person name="Roberts A."/>
            <person name="Saif S."/>
            <person name="Shenoy N."/>
            <person name="Sisk P."/>
            <person name="Stolte C."/>
            <person name="Sykes S."/>
            <person name="Thomson T."/>
            <person name="Walk T."/>
            <person name="White J."/>
            <person name="Yandava C."/>
            <person name="Burger G."/>
            <person name="Gray M.W."/>
            <person name="Holland P.W.H."/>
            <person name="King N."/>
            <person name="Lang F.B.F."/>
            <person name="Roger A.J."/>
            <person name="Ruiz-Trillo I."/>
            <person name="Lander E."/>
            <person name="Nusbaum C."/>
        </authorList>
    </citation>
    <scope>NUCLEOTIDE SEQUENCE [LARGE SCALE GENOMIC DNA]</scope>
    <source>
        <strain evidence="7 8">ATCC 50062</strain>
    </source>
</reference>
<dbReference type="GO" id="GO:0038023">
    <property type="term" value="F:signaling receptor activity"/>
    <property type="evidence" value="ECO:0007669"/>
    <property type="project" value="TreeGrafter"/>
</dbReference>
<name>A0A0L0DAV1_THETB</name>
<organism evidence="7 8">
    <name type="scientific">Thecamonas trahens ATCC 50062</name>
    <dbReference type="NCBI Taxonomy" id="461836"/>
    <lineage>
        <taxon>Eukaryota</taxon>
        <taxon>Apusozoa</taxon>
        <taxon>Apusomonadida</taxon>
        <taxon>Apusomonadidae</taxon>
        <taxon>Thecamonas</taxon>
    </lineage>
</organism>